<feature type="compositionally biased region" description="Acidic residues" evidence="1">
    <location>
        <begin position="53"/>
        <end position="62"/>
    </location>
</feature>
<dbReference type="EMBL" id="JBHUEM010000014">
    <property type="protein sequence ID" value="MFD1736955.1"/>
    <property type="molecule type" value="Genomic_DNA"/>
</dbReference>
<feature type="compositionally biased region" description="Acidic residues" evidence="1">
    <location>
        <begin position="70"/>
        <end position="80"/>
    </location>
</feature>
<feature type="transmembrane region" description="Helical" evidence="2">
    <location>
        <begin position="6"/>
        <end position="26"/>
    </location>
</feature>
<keyword evidence="2" id="KW-0472">Membrane</keyword>
<proteinExistence type="predicted"/>
<evidence type="ECO:0000256" key="2">
    <source>
        <dbReference type="SAM" id="Phobius"/>
    </source>
</evidence>
<keyword evidence="4" id="KW-1185">Reference proteome</keyword>
<accession>A0ABW4LP59</accession>
<reference evidence="4" key="1">
    <citation type="journal article" date="2019" name="Int. J. Syst. Evol. Microbiol.">
        <title>The Global Catalogue of Microorganisms (GCM) 10K type strain sequencing project: providing services to taxonomists for standard genome sequencing and annotation.</title>
        <authorList>
            <consortium name="The Broad Institute Genomics Platform"/>
            <consortium name="The Broad Institute Genome Sequencing Center for Infectious Disease"/>
            <person name="Wu L."/>
            <person name="Ma J."/>
        </authorList>
    </citation>
    <scope>NUCLEOTIDE SEQUENCE [LARGE SCALE GENOMIC DNA]</scope>
    <source>
        <strain evidence="4">CCUG 49339</strain>
    </source>
</reference>
<keyword evidence="2" id="KW-0812">Transmembrane</keyword>
<evidence type="ECO:0000313" key="4">
    <source>
        <dbReference type="Proteomes" id="UP001597214"/>
    </source>
</evidence>
<name>A0ABW4LP59_9BACI</name>
<dbReference type="Proteomes" id="UP001597214">
    <property type="component" value="Unassembled WGS sequence"/>
</dbReference>
<protein>
    <submittedName>
        <fullName evidence="3">Uncharacterized protein</fullName>
    </submittedName>
</protein>
<feature type="region of interest" description="Disordered" evidence="1">
    <location>
        <begin position="29"/>
        <end position="92"/>
    </location>
</feature>
<sequence length="92" mass="10294">MVKKSLLSTFIFTLVVVNLLLWPYLYKQATSSGDSSPRSEEVSQEVETPIDSSEMDDPETSVEDQAGSETSEDLEEEEANETSNEFKVIDIK</sequence>
<evidence type="ECO:0000256" key="1">
    <source>
        <dbReference type="SAM" id="MobiDB-lite"/>
    </source>
</evidence>
<evidence type="ECO:0000313" key="3">
    <source>
        <dbReference type="EMBL" id="MFD1736955.1"/>
    </source>
</evidence>
<gene>
    <name evidence="3" type="ORF">ACFSCX_10310</name>
</gene>
<comment type="caution">
    <text evidence="3">The sequence shown here is derived from an EMBL/GenBank/DDBJ whole genome shotgun (WGS) entry which is preliminary data.</text>
</comment>
<keyword evidence="2" id="KW-1133">Transmembrane helix</keyword>
<organism evidence="3 4">
    <name type="scientific">Bacillus salitolerans</name>
    <dbReference type="NCBI Taxonomy" id="1437434"/>
    <lineage>
        <taxon>Bacteria</taxon>
        <taxon>Bacillati</taxon>
        <taxon>Bacillota</taxon>
        <taxon>Bacilli</taxon>
        <taxon>Bacillales</taxon>
        <taxon>Bacillaceae</taxon>
        <taxon>Bacillus</taxon>
    </lineage>
</organism>
<dbReference type="RefSeq" id="WP_377928146.1">
    <property type="nucleotide sequence ID" value="NZ_JBHUEM010000014.1"/>
</dbReference>